<evidence type="ECO:0000256" key="3">
    <source>
        <dbReference type="ARBA" id="ARBA00022692"/>
    </source>
</evidence>
<evidence type="ECO:0000313" key="8">
    <source>
        <dbReference type="EMBL" id="KZS09191.1"/>
    </source>
</evidence>
<evidence type="ECO:0000256" key="6">
    <source>
        <dbReference type="ARBA" id="ARBA00023180"/>
    </source>
</evidence>
<sequence length="517" mass="56689">MDDMAIAKTKKNLPPFKNWPKVAPQIMCATSASWAMLCAGLVRGWSSSAIPQLTVQNNETLYLEQEEAVWLTSMPPLCAIFGSVLIAFPMEMYGRRLTLATISIPYIVGFYLMGLSYYINSTILLFVGRIATGLMIGASMLPSQIYVSECSSPRVRGALGSFTSTFISIGILIAYIIGAVVEWHIMCFLIGSLPIVLGVTMMLMPETPPWLFSRNHETQAKDALHRLRGKYTNIEVEFQRIKTNASSQLNNSSYAKILTSGHLMKPLLITMALMFFQQSSGITAILFYSASVFQDAGSSLDRFLSSIIIGVVQVVFTGLSVLLVDRFGRRVLLMVSGVLMAVSLGGLSAFIYVKNAWEELFEVDKSTGAESFDISSLGWIPLLCLISFMIAYSIGFGAVPPLIMGEVFPLEYRHRLGTISSAFSLACTFIVVQTFPEMSASLGLSCVYGIYAAWSLVAVLFVAFFLPETKGKTLEEINEIFGQPSVNEITSSADKLDGSEEDSQVHDPKPNCKIDSI</sequence>
<dbReference type="OrthoDB" id="6612291at2759"/>
<dbReference type="PANTHER" id="PTHR48021">
    <property type="match status" value="1"/>
</dbReference>
<gene>
    <name evidence="8" type="ORF">APZ42_026674</name>
</gene>
<dbReference type="SUPFAM" id="SSF103473">
    <property type="entry name" value="MFS general substrate transporter"/>
    <property type="match status" value="1"/>
</dbReference>
<dbReference type="Gene3D" id="1.20.1250.20">
    <property type="entry name" value="MFS general substrate transporter like domains"/>
    <property type="match status" value="1"/>
</dbReference>
<dbReference type="EMBL" id="LRGB01002101">
    <property type="protein sequence ID" value="KZS09191.1"/>
    <property type="molecule type" value="Genomic_DNA"/>
</dbReference>
<name>A0A164S2U8_9CRUS</name>
<dbReference type="Pfam" id="PF00083">
    <property type="entry name" value="Sugar_tr"/>
    <property type="match status" value="1"/>
</dbReference>
<dbReference type="AlphaFoldDB" id="A0A164S2U8"/>
<comment type="similarity">
    <text evidence="7">Belongs to the major facilitator superfamily. Sugar transporter (TC 2.A.1.1) family. Trehalose transporter subfamily.</text>
</comment>
<dbReference type="FunFam" id="1.20.1250.20:FF:000055">
    <property type="entry name" value="Facilitated trehalose transporter Tret1-2 homolog"/>
    <property type="match status" value="1"/>
</dbReference>
<dbReference type="PROSITE" id="PS50850">
    <property type="entry name" value="MFS"/>
    <property type="match status" value="1"/>
</dbReference>
<evidence type="ECO:0000313" key="9">
    <source>
        <dbReference type="Proteomes" id="UP000076858"/>
    </source>
</evidence>
<dbReference type="InterPro" id="IPR005828">
    <property type="entry name" value="MFS_sugar_transport-like"/>
</dbReference>
<evidence type="ECO:0000256" key="2">
    <source>
        <dbReference type="ARBA" id="ARBA00022475"/>
    </source>
</evidence>
<protein>
    <submittedName>
        <fullName evidence="8">Uncharacterized protein</fullName>
    </submittedName>
</protein>
<accession>A0A164S2U8</accession>
<dbReference type="InterPro" id="IPR003663">
    <property type="entry name" value="Sugar/inositol_transpt"/>
</dbReference>
<dbReference type="InterPro" id="IPR036259">
    <property type="entry name" value="MFS_trans_sf"/>
</dbReference>
<proteinExistence type="inferred from homology"/>
<evidence type="ECO:0000256" key="1">
    <source>
        <dbReference type="ARBA" id="ARBA00004651"/>
    </source>
</evidence>
<keyword evidence="2" id="KW-1003">Cell membrane</keyword>
<reference evidence="8 9" key="1">
    <citation type="submission" date="2016-03" db="EMBL/GenBank/DDBJ databases">
        <title>EvidentialGene: Evidence-directed Construction of Genes on Genomes.</title>
        <authorList>
            <person name="Gilbert D.G."/>
            <person name="Choi J.-H."/>
            <person name="Mockaitis K."/>
            <person name="Colbourne J."/>
            <person name="Pfrender M."/>
        </authorList>
    </citation>
    <scope>NUCLEOTIDE SEQUENCE [LARGE SCALE GENOMIC DNA]</scope>
    <source>
        <strain evidence="8 9">Xinb3</strain>
        <tissue evidence="8">Complete organism</tissue>
    </source>
</reference>
<dbReference type="PROSITE" id="PS00216">
    <property type="entry name" value="SUGAR_TRANSPORT_1"/>
    <property type="match status" value="2"/>
</dbReference>
<dbReference type="Proteomes" id="UP000076858">
    <property type="component" value="Unassembled WGS sequence"/>
</dbReference>
<evidence type="ECO:0000256" key="7">
    <source>
        <dbReference type="ARBA" id="ARBA00024348"/>
    </source>
</evidence>
<dbReference type="InterPro" id="IPR020846">
    <property type="entry name" value="MFS_dom"/>
</dbReference>
<dbReference type="NCBIfam" id="TIGR00879">
    <property type="entry name" value="SP"/>
    <property type="match status" value="1"/>
</dbReference>
<organism evidence="8 9">
    <name type="scientific">Daphnia magna</name>
    <dbReference type="NCBI Taxonomy" id="35525"/>
    <lineage>
        <taxon>Eukaryota</taxon>
        <taxon>Metazoa</taxon>
        <taxon>Ecdysozoa</taxon>
        <taxon>Arthropoda</taxon>
        <taxon>Crustacea</taxon>
        <taxon>Branchiopoda</taxon>
        <taxon>Diplostraca</taxon>
        <taxon>Cladocera</taxon>
        <taxon>Anomopoda</taxon>
        <taxon>Daphniidae</taxon>
        <taxon>Daphnia</taxon>
    </lineage>
</organism>
<dbReference type="PANTHER" id="PTHR48021:SF1">
    <property type="entry name" value="GH07001P-RELATED"/>
    <property type="match status" value="1"/>
</dbReference>
<keyword evidence="9" id="KW-1185">Reference proteome</keyword>
<dbReference type="PRINTS" id="PR00171">
    <property type="entry name" value="SUGRTRNSPORT"/>
</dbReference>
<keyword evidence="3" id="KW-0812">Transmembrane</keyword>
<comment type="subcellular location">
    <subcellularLocation>
        <location evidence="1">Cell membrane</location>
        <topology evidence="1">Multi-pass membrane protein</topology>
    </subcellularLocation>
</comment>
<keyword evidence="6" id="KW-0325">Glycoprotein</keyword>
<dbReference type="InterPro" id="IPR050549">
    <property type="entry name" value="MFS_Trehalose_Transporter"/>
</dbReference>
<dbReference type="GO" id="GO:0022857">
    <property type="term" value="F:transmembrane transporter activity"/>
    <property type="evidence" value="ECO:0007669"/>
    <property type="project" value="InterPro"/>
</dbReference>
<evidence type="ECO:0000256" key="5">
    <source>
        <dbReference type="ARBA" id="ARBA00023136"/>
    </source>
</evidence>
<evidence type="ECO:0000256" key="4">
    <source>
        <dbReference type="ARBA" id="ARBA00022989"/>
    </source>
</evidence>
<dbReference type="STRING" id="35525.A0A164S2U8"/>
<dbReference type="InterPro" id="IPR005829">
    <property type="entry name" value="Sugar_transporter_CS"/>
</dbReference>
<keyword evidence="4" id="KW-1133">Transmembrane helix</keyword>
<keyword evidence="5" id="KW-0472">Membrane</keyword>
<comment type="caution">
    <text evidence="8">The sequence shown here is derived from an EMBL/GenBank/DDBJ whole genome shotgun (WGS) entry which is preliminary data.</text>
</comment>
<dbReference type="GO" id="GO:0005886">
    <property type="term" value="C:plasma membrane"/>
    <property type="evidence" value="ECO:0007669"/>
    <property type="project" value="UniProtKB-SubCell"/>
</dbReference>